<dbReference type="InterPro" id="IPR001789">
    <property type="entry name" value="Sig_transdc_resp-reg_receiver"/>
</dbReference>
<proteinExistence type="predicted"/>
<dbReference type="Gene3D" id="3.40.50.2300">
    <property type="match status" value="1"/>
</dbReference>
<dbReference type="Proteomes" id="UP000501891">
    <property type="component" value="Chromosome"/>
</dbReference>
<keyword evidence="1 2" id="KW-0597">Phosphoprotein</keyword>
<accession>A0A858R6D3</accession>
<dbReference type="KEGG" id="acru:HHL28_05330"/>
<organism evidence="4 5">
    <name type="scientific">Aerophototrophica crusticola</name>
    <dbReference type="NCBI Taxonomy" id="1709002"/>
    <lineage>
        <taxon>Bacteria</taxon>
        <taxon>Pseudomonadati</taxon>
        <taxon>Pseudomonadota</taxon>
        <taxon>Alphaproteobacteria</taxon>
        <taxon>Rhodospirillales</taxon>
        <taxon>Rhodospirillaceae</taxon>
        <taxon>Aerophototrophica</taxon>
    </lineage>
</organism>
<evidence type="ECO:0000256" key="2">
    <source>
        <dbReference type="PROSITE-ProRule" id="PRU00169"/>
    </source>
</evidence>
<evidence type="ECO:0000259" key="3">
    <source>
        <dbReference type="PROSITE" id="PS50110"/>
    </source>
</evidence>
<feature type="domain" description="Response regulatory" evidence="3">
    <location>
        <begin position="12"/>
        <end position="127"/>
    </location>
</feature>
<dbReference type="GO" id="GO:0000160">
    <property type="term" value="P:phosphorelay signal transduction system"/>
    <property type="evidence" value="ECO:0007669"/>
    <property type="project" value="InterPro"/>
</dbReference>
<dbReference type="EMBL" id="CP051775">
    <property type="protein sequence ID" value="QJE72596.1"/>
    <property type="molecule type" value="Genomic_DNA"/>
</dbReference>
<dbReference type="PANTHER" id="PTHR44591:SF3">
    <property type="entry name" value="RESPONSE REGULATORY DOMAIN-CONTAINING PROTEIN"/>
    <property type="match status" value="1"/>
</dbReference>
<dbReference type="InterPro" id="IPR011006">
    <property type="entry name" value="CheY-like_superfamily"/>
</dbReference>
<reference evidence="4" key="1">
    <citation type="submission" date="2020-04" db="EMBL/GenBank/DDBJ databases">
        <title>A desert anoxygenic phototrophic bacterium fixes CO2 using RubisCO under aerobic conditions.</title>
        <authorList>
            <person name="Tang K."/>
        </authorList>
    </citation>
    <scope>NUCLEOTIDE SEQUENCE [LARGE SCALE GENOMIC DNA]</scope>
    <source>
        <strain evidence="4">MIMtkB3</strain>
    </source>
</reference>
<dbReference type="InterPro" id="IPR050595">
    <property type="entry name" value="Bact_response_regulator"/>
</dbReference>
<keyword evidence="5" id="KW-1185">Reference proteome</keyword>
<evidence type="ECO:0000313" key="5">
    <source>
        <dbReference type="Proteomes" id="UP000501891"/>
    </source>
</evidence>
<protein>
    <submittedName>
        <fullName evidence="4">Response regulator</fullName>
    </submittedName>
</protein>
<dbReference type="PANTHER" id="PTHR44591">
    <property type="entry name" value="STRESS RESPONSE REGULATOR PROTEIN 1"/>
    <property type="match status" value="1"/>
</dbReference>
<gene>
    <name evidence="4" type="ORF">HHL28_05330</name>
</gene>
<feature type="modified residue" description="4-aspartylphosphate" evidence="2">
    <location>
        <position position="62"/>
    </location>
</feature>
<dbReference type="PROSITE" id="PS50110">
    <property type="entry name" value="RESPONSE_REGULATORY"/>
    <property type="match status" value="1"/>
</dbReference>
<dbReference type="CDD" id="cd17534">
    <property type="entry name" value="REC_DC-like"/>
    <property type="match status" value="1"/>
</dbReference>
<dbReference type="SMART" id="SM00448">
    <property type="entry name" value="REC"/>
    <property type="match status" value="1"/>
</dbReference>
<dbReference type="SUPFAM" id="SSF52172">
    <property type="entry name" value="CheY-like"/>
    <property type="match status" value="1"/>
</dbReference>
<dbReference type="Pfam" id="PF00072">
    <property type="entry name" value="Response_reg"/>
    <property type="match status" value="1"/>
</dbReference>
<name>A0A858R6D3_9PROT</name>
<sequence length="129" mass="14189">MHRLDRPSPGLKILICEDEAIIALGLEQMLLAMGHQVCDICATADDAVEAAGRDRPDVVLMDVMLRGEPDGIEAALQIRQRFGIPSLIMTAVDAQAVRERAAAAKPIGFLAKPYRVEDLRHRLYNLMAL</sequence>
<evidence type="ECO:0000256" key="1">
    <source>
        <dbReference type="ARBA" id="ARBA00022553"/>
    </source>
</evidence>
<dbReference type="AlphaFoldDB" id="A0A858R6D3"/>
<evidence type="ECO:0000313" key="4">
    <source>
        <dbReference type="EMBL" id="QJE72596.1"/>
    </source>
</evidence>